<keyword evidence="2" id="KW-1185">Reference proteome</keyword>
<dbReference type="RefSeq" id="WP_345729040.1">
    <property type="nucleotide sequence ID" value="NZ_BAAAYN010000023.1"/>
</dbReference>
<comment type="caution">
    <text evidence="1">The sequence shown here is derived from an EMBL/GenBank/DDBJ whole genome shotgun (WGS) entry which is preliminary data.</text>
</comment>
<accession>A0ABP6SXU7</accession>
<dbReference type="Proteomes" id="UP001501676">
    <property type="component" value="Unassembled WGS sequence"/>
</dbReference>
<reference evidence="2" key="1">
    <citation type="journal article" date="2019" name="Int. J. Syst. Evol. Microbiol.">
        <title>The Global Catalogue of Microorganisms (GCM) 10K type strain sequencing project: providing services to taxonomists for standard genome sequencing and annotation.</title>
        <authorList>
            <consortium name="The Broad Institute Genomics Platform"/>
            <consortium name="The Broad Institute Genome Sequencing Center for Infectious Disease"/>
            <person name="Wu L."/>
            <person name="Ma J."/>
        </authorList>
    </citation>
    <scope>NUCLEOTIDE SEQUENCE [LARGE SCALE GENOMIC DNA]</scope>
    <source>
        <strain evidence="2">JCM 9458</strain>
    </source>
</reference>
<evidence type="ECO:0000313" key="2">
    <source>
        <dbReference type="Proteomes" id="UP001501676"/>
    </source>
</evidence>
<name>A0ABP6SXU7_9ACTN</name>
<evidence type="ECO:0000313" key="1">
    <source>
        <dbReference type="EMBL" id="GAA3388210.1"/>
    </source>
</evidence>
<sequence length="189" mass="19456">MPLLLLPVGHSLGATVDPVSGAPVHRVRVGPDVVRLSEPQFALWALTHGAAADQDALLSTAADLPDAAALLTGLVDDGLVAAVEPGTPAAPKFAETHQLKPLMLGLGNLPDDPDTYEIGLPGQPVAAVGAVLYRLYQWGHLETDLWAACRATAAQSGAEFADPHRLLDAVLAAVATLLGPNAAYLDTAV</sequence>
<dbReference type="EMBL" id="BAAAYN010000023">
    <property type="protein sequence ID" value="GAA3388210.1"/>
    <property type="molecule type" value="Genomic_DNA"/>
</dbReference>
<gene>
    <name evidence="1" type="ORF">GCM10020369_33490</name>
</gene>
<protein>
    <submittedName>
        <fullName evidence="1">Uncharacterized protein</fullName>
    </submittedName>
</protein>
<proteinExistence type="predicted"/>
<organism evidence="1 2">
    <name type="scientific">Cryptosporangium minutisporangium</name>
    <dbReference type="NCBI Taxonomy" id="113569"/>
    <lineage>
        <taxon>Bacteria</taxon>
        <taxon>Bacillati</taxon>
        <taxon>Actinomycetota</taxon>
        <taxon>Actinomycetes</taxon>
        <taxon>Cryptosporangiales</taxon>
        <taxon>Cryptosporangiaceae</taxon>
        <taxon>Cryptosporangium</taxon>
    </lineage>
</organism>